<keyword evidence="5 13" id="KW-0028">Amino-acid biosynthesis</keyword>
<dbReference type="InterPro" id="IPR006204">
    <property type="entry name" value="GHMP_kinase_N_dom"/>
</dbReference>
<dbReference type="GO" id="GO:0005737">
    <property type="term" value="C:cytoplasm"/>
    <property type="evidence" value="ECO:0007669"/>
    <property type="project" value="UniProtKB-SubCell"/>
</dbReference>
<protein>
    <recommendedName>
        <fullName evidence="4 13">Homoserine kinase</fullName>
        <shortName evidence="13">HK</shortName>
        <shortName evidence="13">HSK</shortName>
        <ecNumber evidence="3 13">2.7.1.39</ecNumber>
    </recommendedName>
</protein>
<dbReference type="InterPro" id="IPR013750">
    <property type="entry name" value="GHMP_kinase_C_dom"/>
</dbReference>
<evidence type="ECO:0000256" key="10">
    <source>
        <dbReference type="ARBA" id="ARBA00022840"/>
    </source>
</evidence>
<accession>A0A1N7E257</accession>
<dbReference type="Pfam" id="PF08544">
    <property type="entry name" value="GHMP_kinases_C"/>
    <property type="match status" value="1"/>
</dbReference>
<evidence type="ECO:0000256" key="5">
    <source>
        <dbReference type="ARBA" id="ARBA00022605"/>
    </source>
</evidence>
<feature type="domain" description="GHMP kinase C-terminal" evidence="15">
    <location>
        <begin position="245"/>
        <end position="285"/>
    </location>
</feature>
<dbReference type="InterPro" id="IPR036554">
    <property type="entry name" value="GHMP_kinase_C_sf"/>
</dbReference>
<keyword evidence="8 13" id="KW-0547">Nucleotide-binding</keyword>
<dbReference type="PIRSF" id="PIRSF000676">
    <property type="entry name" value="Homoser_kin"/>
    <property type="match status" value="1"/>
</dbReference>
<dbReference type="InterPro" id="IPR020568">
    <property type="entry name" value="Ribosomal_Su5_D2-typ_SF"/>
</dbReference>
<comment type="similarity">
    <text evidence="2 13">Belongs to the GHMP kinase family. Homoserine kinase subfamily.</text>
</comment>
<feature type="domain" description="GHMP kinase N-terminal" evidence="14">
    <location>
        <begin position="76"/>
        <end position="162"/>
    </location>
</feature>
<keyword evidence="17" id="KW-1185">Reference proteome</keyword>
<name>A0A1N7E257_9NOCA</name>
<dbReference type="SUPFAM" id="SSF54211">
    <property type="entry name" value="Ribosomal protein S5 domain 2-like"/>
    <property type="match status" value="1"/>
</dbReference>
<keyword evidence="9 13" id="KW-0418">Kinase</keyword>
<dbReference type="UniPathway" id="UPA00050">
    <property type="reaction ID" value="UER00064"/>
</dbReference>
<evidence type="ECO:0000256" key="2">
    <source>
        <dbReference type="ARBA" id="ARBA00007370"/>
    </source>
</evidence>
<dbReference type="NCBIfam" id="TIGR00191">
    <property type="entry name" value="thrB"/>
    <property type="match status" value="1"/>
</dbReference>
<evidence type="ECO:0000256" key="9">
    <source>
        <dbReference type="ARBA" id="ARBA00022777"/>
    </source>
</evidence>
<dbReference type="GO" id="GO:0005524">
    <property type="term" value="F:ATP binding"/>
    <property type="evidence" value="ECO:0007669"/>
    <property type="project" value="UniProtKB-UniRule"/>
</dbReference>
<evidence type="ECO:0000256" key="4">
    <source>
        <dbReference type="ARBA" id="ARBA00017858"/>
    </source>
</evidence>
<comment type="pathway">
    <text evidence="1 13">Amino-acid biosynthesis; L-threonine biosynthesis; L-threonine from L-aspartate: step 4/5.</text>
</comment>
<comment type="catalytic activity">
    <reaction evidence="11 13">
        <text>L-homoserine + ATP = O-phospho-L-homoserine + ADP + H(+)</text>
        <dbReference type="Rhea" id="RHEA:13985"/>
        <dbReference type="ChEBI" id="CHEBI:15378"/>
        <dbReference type="ChEBI" id="CHEBI:30616"/>
        <dbReference type="ChEBI" id="CHEBI:57476"/>
        <dbReference type="ChEBI" id="CHEBI:57590"/>
        <dbReference type="ChEBI" id="CHEBI:456216"/>
        <dbReference type="EC" id="2.7.1.39"/>
    </reaction>
</comment>
<dbReference type="InterPro" id="IPR014721">
    <property type="entry name" value="Ribsml_uS5_D2-typ_fold_subgr"/>
</dbReference>
<dbReference type="InterPro" id="IPR000870">
    <property type="entry name" value="Homoserine_kinase"/>
</dbReference>
<dbReference type="AlphaFoldDB" id="A0A1N7E257"/>
<dbReference type="Pfam" id="PF00288">
    <property type="entry name" value="GHMP_kinases_N"/>
    <property type="match status" value="1"/>
</dbReference>
<dbReference type="GO" id="GO:0004413">
    <property type="term" value="F:homoserine kinase activity"/>
    <property type="evidence" value="ECO:0007669"/>
    <property type="project" value="UniProtKB-UniRule"/>
</dbReference>
<evidence type="ECO:0000256" key="11">
    <source>
        <dbReference type="ARBA" id="ARBA00049375"/>
    </source>
</evidence>
<organism evidence="16 17">
    <name type="scientific">Williamsia sterculiae</name>
    <dbReference type="NCBI Taxonomy" id="1344003"/>
    <lineage>
        <taxon>Bacteria</taxon>
        <taxon>Bacillati</taxon>
        <taxon>Actinomycetota</taxon>
        <taxon>Actinomycetes</taxon>
        <taxon>Mycobacteriales</taxon>
        <taxon>Nocardiaceae</taxon>
        <taxon>Williamsia</taxon>
    </lineage>
</organism>
<dbReference type="EC" id="2.7.1.39" evidence="3 13"/>
<evidence type="ECO:0000256" key="1">
    <source>
        <dbReference type="ARBA" id="ARBA00005015"/>
    </source>
</evidence>
<keyword evidence="10 13" id="KW-0067">ATP-binding</keyword>
<dbReference type="HAMAP" id="MF_00384">
    <property type="entry name" value="Homoser_kinase"/>
    <property type="match status" value="1"/>
</dbReference>
<proteinExistence type="inferred from homology"/>
<evidence type="ECO:0000256" key="3">
    <source>
        <dbReference type="ARBA" id="ARBA00012078"/>
    </source>
</evidence>
<dbReference type="Gene3D" id="3.30.230.10">
    <property type="match status" value="1"/>
</dbReference>
<dbReference type="InterPro" id="IPR006203">
    <property type="entry name" value="GHMP_knse_ATP-bd_CS"/>
</dbReference>
<reference evidence="16 17" key="1">
    <citation type="submission" date="2017-01" db="EMBL/GenBank/DDBJ databases">
        <authorList>
            <person name="Mah S.A."/>
            <person name="Swanson W.J."/>
            <person name="Moy G.W."/>
            <person name="Vacquier V.D."/>
        </authorList>
    </citation>
    <scope>NUCLEOTIDE SEQUENCE [LARGE SCALE GENOMIC DNA]</scope>
    <source>
        <strain evidence="16 17">CPCC 203464</strain>
    </source>
</reference>
<dbReference type="GO" id="GO:0009088">
    <property type="term" value="P:threonine biosynthetic process"/>
    <property type="evidence" value="ECO:0007669"/>
    <property type="project" value="UniProtKB-UniRule"/>
</dbReference>
<evidence type="ECO:0000256" key="12">
    <source>
        <dbReference type="ARBA" id="ARBA00049954"/>
    </source>
</evidence>
<gene>
    <name evidence="13" type="primary">thrB</name>
    <name evidence="16" type="ORF">SAMN05445060_1113</name>
</gene>
<evidence type="ECO:0000313" key="17">
    <source>
        <dbReference type="Proteomes" id="UP000186218"/>
    </source>
</evidence>
<keyword evidence="13" id="KW-0963">Cytoplasm</keyword>
<dbReference type="STRING" id="1344003.SAMN05445060_1113"/>
<dbReference type="Gene3D" id="3.30.70.890">
    <property type="entry name" value="GHMP kinase, C-terminal domain"/>
    <property type="match status" value="1"/>
</dbReference>
<dbReference type="Proteomes" id="UP000186218">
    <property type="component" value="Unassembled WGS sequence"/>
</dbReference>
<evidence type="ECO:0000256" key="13">
    <source>
        <dbReference type="HAMAP-Rule" id="MF_00384"/>
    </source>
</evidence>
<comment type="function">
    <text evidence="12 13">Catalyzes the ATP-dependent phosphorylation of L-homoserine to L-homoserine phosphate.</text>
</comment>
<evidence type="ECO:0000256" key="6">
    <source>
        <dbReference type="ARBA" id="ARBA00022679"/>
    </source>
</evidence>
<dbReference type="EMBL" id="FTNT01000002">
    <property type="protein sequence ID" value="SIR82197.1"/>
    <property type="molecule type" value="Genomic_DNA"/>
</dbReference>
<dbReference type="SUPFAM" id="SSF55060">
    <property type="entry name" value="GHMP Kinase, C-terminal domain"/>
    <property type="match status" value="1"/>
</dbReference>
<dbReference type="PRINTS" id="PR00958">
    <property type="entry name" value="HOMSERKINASE"/>
</dbReference>
<evidence type="ECO:0000259" key="15">
    <source>
        <dbReference type="Pfam" id="PF08544"/>
    </source>
</evidence>
<dbReference type="PANTHER" id="PTHR20861:SF1">
    <property type="entry name" value="HOMOSERINE KINASE"/>
    <property type="match status" value="1"/>
</dbReference>
<sequence length="316" mass="32335">MLSDFASETMTQTLPIGTTTRVRVPGSSANLGAGFDCLGLALGIHDDIEVTVVDEGVHVDVFGEAADAVPRDERHLVVIAIRRGLDASGVHAPGLAVRCESRIPHSRGLGSSAAAVVGGLAAASGLIANAGLADQMTDDELIQLASEFEGHPDNAAASVLGGGVVTWVETIGDTAVYRAHRLAVHPAIRATALIPMFESSTNMTRGLLPDTVPRADAVFNVSRAALCVHSLTSDPTSLVAATADRLHQDYRAPVLPQSAAVVEAMRSSGLAASISGAGPTVLVLGVEPLPERAVGVATDQGFAVRELPIAGGVEIA</sequence>
<comment type="subcellular location">
    <subcellularLocation>
        <location evidence="13">Cytoplasm</location>
    </subcellularLocation>
</comment>
<keyword evidence="6 13" id="KW-0808">Transferase</keyword>
<evidence type="ECO:0000313" key="16">
    <source>
        <dbReference type="EMBL" id="SIR82197.1"/>
    </source>
</evidence>
<keyword evidence="7 13" id="KW-0791">Threonine biosynthesis</keyword>
<feature type="binding site" evidence="13">
    <location>
        <begin position="104"/>
        <end position="114"/>
    </location>
    <ligand>
        <name>ATP</name>
        <dbReference type="ChEBI" id="CHEBI:30616"/>
    </ligand>
</feature>
<dbReference type="PROSITE" id="PS00627">
    <property type="entry name" value="GHMP_KINASES_ATP"/>
    <property type="match status" value="1"/>
</dbReference>
<evidence type="ECO:0000256" key="8">
    <source>
        <dbReference type="ARBA" id="ARBA00022741"/>
    </source>
</evidence>
<evidence type="ECO:0000259" key="14">
    <source>
        <dbReference type="Pfam" id="PF00288"/>
    </source>
</evidence>
<dbReference type="PANTHER" id="PTHR20861">
    <property type="entry name" value="HOMOSERINE/4-DIPHOSPHOCYTIDYL-2-C-METHYL-D-ERYTHRITOL KINASE"/>
    <property type="match status" value="1"/>
</dbReference>
<evidence type="ECO:0000256" key="7">
    <source>
        <dbReference type="ARBA" id="ARBA00022697"/>
    </source>
</evidence>